<comment type="pathway">
    <text evidence="1 6">Pyrimidine metabolism; UMP biosynthesis via de novo pathway; UMP from orotate: step 1/2.</text>
</comment>
<dbReference type="EC" id="2.4.2.10" evidence="2 6"/>
<evidence type="ECO:0000256" key="5">
    <source>
        <dbReference type="ARBA" id="ARBA00022975"/>
    </source>
</evidence>
<reference evidence="9" key="1">
    <citation type="journal article" date="2019" name="Int. J. Syst. Evol. Microbiol.">
        <title>The Global Catalogue of Microorganisms (GCM) 10K type strain sequencing project: providing services to taxonomists for standard genome sequencing and annotation.</title>
        <authorList>
            <consortium name="The Broad Institute Genomics Platform"/>
            <consortium name="The Broad Institute Genome Sequencing Center for Infectious Disease"/>
            <person name="Wu L."/>
            <person name="Ma J."/>
        </authorList>
    </citation>
    <scope>NUCLEOTIDE SEQUENCE [LARGE SCALE GENOMIC DNA]</scope>
    <source>
        <strain evidence="9">KCTC 52094</strain>
    </source>
</reference>
<comment type="similarity">
    <text evidence="6">Belongs to the purine/pyrimidine phosphoribosyltransferase family. PyrE subfamily.</text>
</comment>
<proteinExistence type="inferred from homology"/>
<dbReference type="GO" id="GO:0004588">
    <property type="term" value="F:orotate phosphoribosyltransferase activity"/>
    <property type="evidence" value="ECO:0007669"/>
    <property type="project" value="UniProtKB-EC"/>
</dbReference>
<keyword evidence="5 6" id="KW-0665">Pyrimidine biosynthesis</keyword>
<feature type="domain" description="Phosphoribosyltransferase" evidence="7">
    <location>
        <begin position="52"/>
        <end position="158"/>
    </location>
</feature>
<dbReference type="Gene3D" id="3.40.50.2020">
    <property type="match status" value="1"/>
</dbReference>
<evidence type="ECO:0000256" key="6">
    <source>
        <dbReference type="HAMAP-Rule" id="MF_01208"/>
    </source>
</evidence>
<keyword evidence="6" id="KW-0460">Magnesium</keyword>
<comment type="cofactor">
    <cofactor evidence="6">
        <name>Mg(2+)</name>
        <dbReference type="ChEBI" id="CHEBI:18420"/>
    </cofactor>
</comment>
<protein>
    <recommendedName>
        <fullName evidence="2 6">Orotate phosphoribosyltransferase</fullName>
        <shortName evidence="6">OPRT</shortName>
        <shortName evidence="6">OPRTase</shortName>
        <ecNumber evidence="2 6">2.4.2.10</ecNumber>
    </recommendedName>
</protein>
<comment type="caution">
    <text evidence="6">Lacks conserved residue(s) required for the propagation of feature annotation.</text>
</comment>
<dbReference type="InterPro" id="IPR029057">
    <property type="entry name" value="PRTase-like"/>
</dbReference>
<keyword evidence="3 6" id="KW-0328">Glycosyltransferase</keyword>
<comment type="catalytic activity">
    <reaction evidence="6">
        <text>orotidine 5'-phosphate + diphosphate = orotate + 5-phospho-alpha-D-ribose 1-diphosphate</text>
        <dbReference type="Rhea" id="RHEA:10380"/>
        <dbReference type="ChEBI" id="CHEBI:30839"/>
        <dbReference type="ChEBI" id="CHEBI:33019"/>
        <dbReference type="ChEBI" id="CHEBI:57538"/>
        <dbReference type="ChEBI" id="CHEBI:58017"/>
        <dbReference type="EC" id="2.4.2.10"/>
    </reaction>
</comment>
<dbReference type="EMBL" id="JBHRTN010000009">
    <property type="protein sequence ID" value="MFC3125558.1"/>
    <property type="molecule type" value="Genomic_DNA"/>
</dbReference>
<dbReference type="Proteomes" id="UP001595593">
    <property type="component" value="Unassembled WGS sequence"/>
</dbReference>
<evidence type="ECO:0000313" key="9">
    <source>
        <dbReference type="Proteomes" id="UP001595593"/>
    </source>
</evidence>
<dbReference type="PANTHER" id="PTHR19278:SF9">
    <property type="entry name" value="URIDINE 5'-MONOPHOSPHATE SYNTHASE"/>
    <property type="match status" value="1"/>
</dbReference>
<dbReference type="RefSeq" id="WP_379596333.1">
    <property type="nucleotide sequence ID" value="NZ_JBHRTN010000009.1"/>
</dbReference>
<keyword evidence="9" id="KW-1185">Reference proteome</keyword>
<feature type="binding site" description="in other chain" evidence="6">
    <location>
        <begin position="126"/>
        <end position="134"/>
    </location>
    <ligand>
        <name>5-phospho-alpha-D-ribose 1-diphosphate</name>
        <dbReference type="ChEBI" id="CHEBI:58017"/>
        <note>ligand shared between dimeric partners</note>
    </ligand>
</feature>
<dbReference type="HAMAP" id="MF_01208">
    <property type="entry name" value="PyrE"/>
    <property type="match status" value="1"/>
</dbReference>
<evidence type="ECO:0000256" key="2">
    <source>
        <dbReference type="ARBA" id="ARBA00011971"/>
    </source>
</evidence>
<dbReference type="Pfam" id="PF00156">
    <property type="entry name" value="Pribosyltran"/>
    <property type="match status" value="1"/>
</dbReference>
<accession>A0ABV7G1Y9</accession>
<feature type="binding site" description="in other chain" evidence="6">
    <location>
        <position position="101"/>
    </location>
    <ligand>
        <name>5-phospho-alpha-D-ribose 1-diphosphate</name>
        <dbReference type="ChEBI" id="CHEBI:58017"/>
        <note>ligand shared between dimeric partners</note>
    </ligand>
</feature>
<evidence type="ECO:0000256" key="1">
    <source>
        <dbReference type="ARBA" id="ARBA00004889"/>
    </source>
</evidence>
<evidence type="ECO:0000256" key="3">
    <source>
        <dbReference type="ARBA" id="ARBA00022676"/>
    </source>
</evidence>
<dbReference type="CDD" id="cd06223">
    <property type="entry name" value="PRTases_typeI"/>
    <property type="match status" value="1"/>
</dbReference>
<feature type="binding site" evidence="6">
    <location>
        <position position="130"/>
    </location>
    <ligand>
        <name>orotate</name>
        <dbReference type="ChEBI" id="CHEBI:30839"/>
    </ligand>
</feature>
<sequence length="225" mass="23659">MNSPLSGDAMARLLLEGGAVQLAGDQPFVLAAGWASPAYVDVRLLIGEPSLRRAVVALAADAIRTRLPQPPEALAGADTGGIPWAAWLAEELDLPLRYVRKRPLGIGRNAQVEGGSVEGRRVLLIDDLMTDGSSKAAFARGLRSAGASLTHTLCLFHHGTFPGGAERMRELELELVALASWRDVLALQHPALSADSRAVLEGFLADPVSWSAAHGGRVGLAPLAI</sequence>
<gene>
    <name evidence="6" type="primary">pyrE</name>
    <name evidence="8" type="ORF">ACFOD4_10830</name>
</gene>
<evidence type="ECO:0000256" key="4">
    <source>
        <dbReference type="ARBA" id="ARBA00022679"/>
    </source>
</evidence>
<evidence type="ECO:0000259" key="7">
    <source>
        <dbReference type="Pfam" id="PF00156"/>
    </source>
</evidence>
<name>A0ABV7G1Y9_9PROT</name>
<comment type="function">
    <text evidence="6">Catalyzes the transfer of a ribosyl phosphate group from 5-phosphoribose 1-diphosphate to orotate, leading to the formation of orotidine monophosphate (OMP).</text>
</comment>
<evidence type="ECO:0000313" key="8">
    <source>
        <dbReference type="EMBL" id="MFC3125558.1"/>
    </source>
</evidence>
<keyword evidence="4 6" id="KW-0808">Transferase</keyword>
<organism evidence="8 9">
    <name type="scientific">Teichococcus globiformis</name>
    <dbReference type="NCBI Taxonomy" id="2307229"/>
    <lineage>
        <taxon>Bacteria</taxon>
        <taxon>Pseudomonadati</taxon>
        <taxon>Pseudomonadota</taxon>
        <taxon>Alphaproteobacteria</taxon>
        <taxon>Acetobacterales</taxon>
        <taxon>Roseomonadaceae</taxon>
        <taxon>Roseomonas</taxon>
    </lineage>
</organism>
<comment type="caution">
    <text evidence="8">The sequence shown here is derived from an EMBL/GenBank/DDBJ whole genome shotgun (WGS) entry which is preliminary data.</text>
</comment>
<comment type="subunit">
    <text evidence="6">Homodimer.</text>
</comment>
<dbReference type="SUPFAM" id="SSF53271">
    <property type="entry name" value="PRTase-like"/>
    <property type="match status" value="1"/>
</dbReference>
<dbReference type="InterPro" id="IPR023031">
    <property type="entry name" value="OPRT"/>
</dbReference>
<feature type="binding site" evidence="6">
    <location>
        <position position="100"/>
    </location>
    <ligand>
        <name>5-phospho-alpha-D-ribose 1-diphosphate</name>
        <dbReference type="ChEBI" id="CHEBI:58017"/>
        <note>ligand shared between dimeric partners</note>
    </ligand>
</feature>
<dbReference type="InterPro" id="IPR000836">
    <property type="entry name" value="PRTase_dom"/>
</dbReference>
<dbReference type="PANTHER" id="PTHR19278">
    <property type="entry name" value="OROTATE PHOSPHORIBOSYLTRANSFERASE"/>
    <property type="match status" value="1"/>
</dbReference>